<keyword evidence="3" id="KW-1185">Reference proteome</keyword>
<reference evidence="2" key="1">
    <citation type="submission" date="2022-01" db="EMBL/GenBank/DDBJ databases">
        <title>Comparative genomics reveals a dynamic genome evolution in the ectomycorrhizal milk-cap (Lactarius) mushrooms.</title>
        <authorList>
            <consortium name="DOE Joint Genome Institute"/>
            <person name="Lebreton A."/>
            <person name="Tang N."/>
            <person name="Kuo A."/>
            <person name="LaButti K."/>
            <person name="Drula E."/>
            <person name="Barry K."/>
            <person name="Clum A."/>
            <person name="Lipzen A."/>
            <person name="Mousain D."/>
            <person name="Ng V."/>
            <person name="Wang R."/>
            <person name="Wang X."/>
            <person name="Dai Y."/>
            <person name="Henrissat B."/>
            <person name="Grigoriev I.V."/>
            <person name="Guerin-Laguette A."/>
            <person name="Yu F."/>
            <person name="Martin F.M."/>
        </authorList>
    </citation>
    <scope>NUCLEOTIDE SEQUENCE</scope>
    <source>
        <strain evidence="2">QP</strain>
    </source>
</reference>
<feature type="signal peptide" evidence="1">
    <location>
        <begin position="1"/>
        <end position="24"/>
    </location>
</feature>
<proteinExistence type="predicted"/>
<organism evidence="2 3">
    <name type="scientific">Lactarius akahatsu</name>
    <dbReference type="NCBI Taxonomy" id="416441"/>
    <lineage>
        <taxon>Eukaryota</taxon>
        <taxon>Fungi</taxon>
        <taxon>Dikarya</taxon>
        <taxon>Basidiomycota</taxon>
        <taxon>Agaricomycotina</taxon>
        <taxon>Agaricomycetes</taxon>
        <taxon>Russulales</taxon>
        <taxon>Russulaceae</taxon>
        <taxon>Lactarius</taxon>
    </lineage>
</organism>
<keyword evidence="1" id="KW-0732">Signal</keyword>
<evidence type="ECO:0008006" key="4">
    <source>
        <dbReference type="Google" id="ProtNLM"/>
    </source>
</evidence>
<evidence type="ECO:0000313" key="2">
    <source>
        <dbReference type="EMBL" id="KAH8976869.1"/>
    </source>
</evidence>
<evidence type="ECO:0000256" key="1">
    <source>
        <dbReference type="SAM" id="SignalP"/>
    </source>
</evidence>
<dbReference type="EMBL" id="JAKELL010000420">
    <property type="protein sequence ID" value="KAH8976869.1"/>
    <property type="molecule type" value="Genomic_DNA"/>
</dbReference>
<protein>
    <recommendedName>
        <fullName evidence="4">Secreted protein</fullName>
    </recommendedName>
</protein>
<evidence type="ECO:0000313" key="3">
    <source>
        <dbReference type="Proteomes" id="UP001201163"/>
    </source>
</evidence>
<dbReference type="Proteomes" id="UP001201163">
    <property type="component" value="Unassembled WGS sequence"/>
</dbReference>
<dbReference type="AlphaFoldDB" id="A0AAD4L440"/>
<feature type="chain" id="PRO_5042232096" description="Secreted protein" evidence="1">
    <location>
        <begin position="25"/>
        <end position="100"/>
    </location>
</feature>
<name>A0AAD4L440_9AGAM</name>
<comment type="caution">
    <text evidence="2">The sequence shown here is derived from an EMBL/GenBank/DDBJ whole genome shotgun (WGS) entry which is preliminary data.</text>
</comment>
<gene>
    <name evidence="2" type="ORF">EDB92DRAFT_1043175</name>
</gene>
<accession>A0AAD4L440</accession>
<sequence>MIPSGAYVSAVRLFLSMFIAQFFCWPWKLCQPCVQHGHLSEPQTVHKCKPRGERDLPTASKLNRFLRAEDIGKPGVWHSDYAYHFTSFNAAYGTGLGGYP</sequence>